<evidence type="ECO:0000313" key="3">
    <source>
        <dbReference type="Proteomes" id="UP001055057"/>
    </source>
</evidence>
<keyword evidence="3" id="KW-1185">Reference proteome</keyword>
<evidence type="ECO:0008006" key="4">
    <source>
        <dbReference type="Google" id="ProtNLM"/>
    </source>
</evidence>
<organism evidence="2 3">
    <name type="scientific">Methylobacterium trifolii</name>
    <dbReference type="NCBI Taxonomy" id="1003092"/>
    <lineage>
        <taxon>Bacteria</taxon>
        <taxon>Pseudomonadati</taxon>
        <taxon>Pseudomonadota</taxon>
        <taxon>Alphaproteobacteria</taxon>
        <taxon>Hyphomicrobiales</taxon>
        <taxon>Methylobacteriaceae</taxon>
        <taxon>Methylobacterium</taxon>
    </lineage>
</organism>
<proteinExistence type="predicted"/>
<dbReference type="InterPro" id="IPR003772">
    <property type="entry name" value="YceD"/>
</dbReference>
<reference evidence="2" key="2">
    <citation type="submission" date="2021-08" db="EMBL/GenBank/DDBJ databases">
        <authorList>
            <person name="Tani A."/>
            <person name="Ola A."/>
            <person name="Ogura Y."/>
            <person name="Katsura K."/>
            <person name="Hayashi T."/>
        </authorList>
    </citation>
    <scope>NUCLEOTIDE SEQUENCE</scope>
    <source>
        <strain evidence="2">DSM 23632</strain>
    </source>
</reference>
<dbReference type="Proteomes" id="UP001055057">
    <property type="component" value="Unassembled WGS sequence"/>
</dbReference>
<gene>
    <name evidence="2" type="ORF">MPOCJGCO_1510</name>
</gene>
<evidence type="ECO:0000256" key="1">
    <source>
        <dbReference type="SAM" id="MobiDB-lite"/>
    </source>
</evidence>
<sequence length="181" mass="19336">MRPTGTSPMTSSKTPDDRIGPLSRSVNVERLPQGRGAVTVEASPAECAALAADFRIPAIRDLVGRFAVEGPTSRLRVTGRVEAVVTQVCTVSLEPFESRVDEAVDEVFTDTDQRAGTDAEEADIPDPIVGGRIDFGRLTAEFLALGLDPYPRKPGVSFEPVQAGPDITPFDALRGLTRDGE</sequence>
<accession>A0ABQ4TY21</accession>
<reference evidence="2" key="1">
    <citation type="journal article" date="2021" name="Front. Microbiol.">
        <title>Comprehensive Comparative Genomics and Phenotyping of Methylobacterium Species.</title>
        <authorList>
            <person name="Alessa O."/>
            <person name="Ogura Y."/>
            <person name="Fujitani Y."/>
            <person name="Takami H."/>
            <person name="Hayashi T."/>
            <person name="Sahin N."/>
            <person name="Tani A."/>
        </authorList>
    </citation>
    <scope>NUCLEOTIDE SEQUENCE</scope>
    <source>
        <strain evidence="2">DSM 23632</strain>
    </source>
</reference>
<name>A0ABQ4TY21_9HYPH</name>
<dbReference type="EMBL" id="BPRB01000078">
    <property type="protein sequence ID" value="GJE59419.1"/>
    <property type="molecule type" value="Genomic_DNA"/>
</dbReference>
<dbReference type="Pfam" id="PF02620">
    <property type="entry name" value="YceD"/>
    <property type="match status" value="1"/>
</dbReference>
<feature type="compositionally biased region" description="Polar residues" evidence="1">
    <location>
        <begin position="1"/>
        <end position="13"/>
    </location>
</feature>
<comment type="caution">
    <text evidence="2">The sequence shown here is derived from an EMBL/GenBank/DDBJ whole genome shotgun (WGS) entry which is preliminary data.</text>
</comment>
<protein>
    <recommendedName>
        <fullName evidence="4">Metal-binding protein</fullName>
    </recommendedName>
</protein>
<feature type="region of interest" description="Disordered" evidence="1">
    <location>
        <begin position="1"/>
        <end position="28"/>
    </location>
</feature>
<evidence type="ECO:0000313" key="2">
    <source>
        <dbReference type="EMBL" id="GJE59419.1"/>
    </source>
</evidence>